<dbReference type="EMBL" id="KK853018">
    <property type="protein sequence ID" value="KDR12464.1"/>
    <property type="molecule type" value="Genomic_DNA"/>
</dbReference>
<dbReference type="InterPro" id="IPR050271">
    <property type="entry name" value="UDP-glycosyltransferase"/>
</dbReference>
<dbReference type="OrthoDB" id="5835829at2759"/>
<comment type="similarity">
    <text evidence="1">Belongs to the UDP-glycosyltransferase family.</text>
</comment>
<dbReference type="OMA" id="PYVMDSV"/>
<dbReference type="Gene3D" id="3.40.50.2000">
    <property type="entry name" value="Glycogen Phosphorylase B"/>
    <property type="match status" value="2"/>
</dbReference>
<evidence type="ECO:0000256" key="2">
    <source>
        <dbReference type="ARBA" id="ARBA00022676"/>
    </source>
</evidence>
<dbReference type="InParanoid" id="A0A067R3M0"/>
<dbReference type="PANTHER" id="PTHR48043">
    <property type="entry name" value="EG:EG0003.4 PROTEIN-RELATED"/>
    <property type="match status" value="1"/>
</dbReference>
<evidence type="ECO:0000256" key="3">
    <source>
        <dbReference type="ARBA" id="ARBA00022679"/>
    </source>
</evidence>
<name>A0A067R3M0_ZOONE</name>
<evidence type="ECO:0000313" key="5">
    <source>
        <dbReference type="EMBL" id="KDR12464.1"/>
    </source>
</evidence>
<dbReference type="eggNOG" id="KOG1192">
    <property type="taxonomic scope" value="Eukaryota"/>
</dbReference>
<dbReference type="PANTHER" id="PTHR48043:SF159">
    <property type="entry name" value="EG:EG0003.4 PROTEIN-RELATED"/>
    <property type="match status" value="1"/>
</dbReference>
<sequence length="529" mass="60615">MVYTALLIRLRQMDHRTVLLLLLGAVCCTRSARILGIFPSPSISHQLPFQNIMKALASRGHQITVISPSPLKTPLPNYTDVDLSFSYEIIASFVDVTAMVEASPYEFCEQLIYALNIITEHQLSSPPLQAFIRSNDTKYDLVFLEALMYQSYHGLIHHVGSPPVIGILSVEFLLTMGDAMGTPTNPAIIPDVLLPHGDHMTFHERLQNTLFWLWTRYKKYTEWLPAQEELMRKFFGPNSPSIIDAERNISLLMVSSNWIFNYPIPLVPSVVTFHSLHVKTKTDPLPEDLQKFLDEAEDGVIYFSLGSNVQSDRIPEEKRIIFLEVFSELPQKILWKWESDILPRQPSNVKIGKWLPQQDVLAHPNIKMFISQCGLQSFQEAVYFGVPILGIPFFGDQKYNAKKIVTEELGVQLSLQDLTKETLSAAINAVLNDPRYQNSMKKMSAISKDEPQNSLDRAVWWTEYVIRHKGAKHLRSAAHDLAWYQYLLLDIVAVLILLLAITIFVSYIFLKNIYRYLTKKYYEVKSKHD</sequence>
<evidence type="ECO:0000313" key="6">
    <source>
        <dbReference type="Proteomes" id="UP000027135"/>
    </source>
</evidence>
<dbReference type="CDD" id="cd03784">
    <property type="entry name" value="GT1_Gtf-like"/>
    <property type="match status" value="1"/>
</dbReference>
<keyword evidence="6" id="KW-1185">Reference proteome</keyword>
<dbReference type="Pfam" id="PF00201">
    <property type="entry name" value="UDPGT"/>
    <property type="match status" value="1"/>
</dbReference>
<proteinExistence type="inferred from homology"/>
<keyword evidence="4" id="KW-1133">Transmembrane helix</keyword>
<keyword evidence="4" id="KW-0812">Transmembrane</keyword>
<feature type="transmembrane region" description="Helical" evidence="4">
    <location>
        <begin position="483"/>
        <end position="510"/>
    </location>
</feature>
<keyword evidence="2" id="KW-0328">Glycosyltransferase</keyword>
<dbReference type="STRING" id="136037.A0A067R3M0"/>
<evidence type="ECO:0000256" key="1">
    <source>
        <dbReference type="ARBA" id="ARBA00009995"/>
    </source>
</evidence>
<accession>A0A067R3M0</accession>
<organism evidence="5 6">
    <name type="scientific">Zootermopsis nevadensis</name>
    <name type="common">Dampwood termite</name>
    <dbReference type="NCBI Taxonomy" id="136037"/>
    <lineage>
        <taxon>Eukaryota</taxon>
        <taxon>Metazoa</taxon>
        <taxon>Ecdysozoa</taxon>
        <taxon>Arthropoda</taxon>
        <taxon>Hexapoda</taxon>
        <taxon>Insecta</taxon>
        <taxon>Pterygota</taxon>
        <taxon>Neoptera</taxon>
        <taxon>Polyneoptera</taxon>
        <taxon>Dictyoptera</taxon>
        <taxon>Blattodea</taxon>
        <taxon>Blattoidea</taxon>
        <taxon>Termitoidae</taxon>
        <taxon>Termopsidae</taxon>
        <taxon>Zootermopsis</taxon>
    </lineage>
</organism>
<dbReference type="FunFam" id="3.40.50.2000:FF:000050">
    <property type="entry name" value="UDP-glucuronosyltransferase"/>
    <property type="match status" value="1"/>
</dbReference>
<protein>
    <submittedName>
        <fullName evidence="5">UDP-glucuronosyltransferase 2B5</fullName>
    </submittedName>
</protein>
<evidence type="ECO:0000256" key="4">
    <source>
        <dbReference type="SAM" id="Phobius"/>
    </source>
</evidence>
<dbReference type="InterPro" id="IPR002213">
    <property type="entry name" value="UDP_glucos_trans"/>
</dbReference>
<dbReference type="SUPFAM" id="SSF53756">
    <property type="entry name" value="UDP-Glycosyltransferase/glycogen phosphorylase"/>
    <property type="match status" value="1"/>
</dbReference>
<gene>
    <name evidence="5" type="ORF">L798_13517</name>
</gene>
<dbReference type="Proteomes" id="UP000027135">
    <property type="component" value="Unassembled WGS sequence"/>
</dbReference>
<keyword evidence="3 5" id="KW-0808">Transferase</keyword>
<keyword evidence="4" id="KW-0472">Membrane</keyword>
<dbReference type="GO" id="GO:0008194">
    <property type="term" value="F:UDP-glycosyltransferase activity"/>
    <property type="evidence" value="ECO:0007669"/>
    <property type="project" value="InterPro"/>
</dbReference>
<dbReference type="AlphaFoldDB" id="A0A067R3M0"/>
<reference evidence="5 6" key="1">
    <citation type="journal article" date="2014" name="Nat. Commun.">
        <title>Molecular traces of alternative social organization in a termite genome.</title>
        <authorList>
            <person name="Terrapon N."/>
            <person name="Li C."/>
            <person name="Robertson H.M."/>
            <person name="Ji L."/>
            <person name="Meng X."/>
            <person name="Booth W."/>
            <person name="Chen Z."/>
            <person name="Childers C.P."/>
            <person name="Glastad K.M."/>
            <person name="Gokhale K."/>
            <person name="Gowin J."/>
            <person name="Gronenberg W."/>
            <person name="Hermansen R.A."/>
            <person name="Hu H."/>
            <person name="Hunt B.G."/>
            <person name="Huylmans A.K."/>
            <person name="Khalil S.M."/>
            <person name="Mitchell R.D."/>
            <person name="Munoz-Torres M.C."/>
            <person name="Mustard J.A."/>
            <person name="Pan H."/>
            <person name="Reese J.T."/>
            <person name="Scharf M.E."/>
            <person name="Sun F."/>
            <person name="Vogel H."/>
            <person name="Xiao J."/>
            <person name="Yang W."/>
            <person name="Yang Z."/>
            <person name="Yang Z."/>
            <person name="Zhou J."/>
            <person name="Zhu J."/>
            <person name="Brent C.S."/>
            <person name="Elsik C.G."/>
            <person name="Goodisman M.A."/>
            <person name="Liberles D.A."/>
            <person name="Roe R.M."/>
            <person name="Vargo E.L."/>
            <person name="Vilcinskas A."/>
            <person name="Wang J."/>
            <person name="Bornberg-Bauer E."/>
            <person name="Korb J."/>
            <person name="Zhang G."/>
            <person name="Liebig J."/>
        </authorList>
    </citation>
    <scope>NUCLEOTIDE SEQUENCE [LARGE SCALE GENOMIC DNA]</scope>
    <source>
        <tissue evidence="5">Whole organism</tissue>
    </source>
</reference>